<evidence type="ECO:0000256" key="1">
    <source>
        <dbReference type="ARBA" id="ARBA00006718"/>
    </source>
</evidence>
<keyword evidence="3" id="KW-1185">Reference proteome</keyword>
<organism evidence="2 3">
    <name type="scientific">Viridibacillus arvi</name>
    <dbReference type="NCBI Taxonomy" id="263475"/>
    <lineage>
        <taxon>Bacteria</taxon>
        <taxon>Bacillati</taxon>
        <taxon>Bacillota</taxon>
        <taxon>Bacilli</taxon>
        <taxon>Bacillales</taxon>
        <taxon>Caryophanaceae</taxon>
        <taxon>Viridibacillus</taxon>
    </lineage>
</organism>
<dbReference type="STRING" id="263475.AMD00_02200"/>
<dbReference type="SUPFAM" id="SSF89360">
    <property type="entry name" value="HesB-like domain"/>
    <property type="match status" value="1"/>
</dbReference>
<dbReference type="Proteomes" id="UP000036867">
    <property type="component" value="Unassembled WGS sequence"/>
</dbReference>
<evidence type="ECO:0000313" key="2">
    <source>
        <dbReference type="EMBL" id="KOO51326.1"/>
    </source>
</evidence>
<comment type="similarity">
    <text evidence="1">Belongs to the HesB/IscA family.</text>
</comment>
<evidence type="ECO:0000313" key="3">
    <source>
        <dbReference type="Proteomes" id="UP000036867"/>
    </source>
</evidence>
<dbReference type="EMBL" id="LILB01000001">
    <property type="protein sequence ID" value="KOO51326.1"/>
    <property type="molecule type" value="Genomic_DNA"/>
</dbReference>
<dbReference type="RefSeq" id="WP_053415461.1">
    <property type="nucleotide sequence ID" value="NZ_LILB01000001.1"/>
</dbReference>
<dbReference type="PATRIC" id="fig|263475.3.peg.773"/>
<dbReference type="OrthoDB" id="1645729at2"/>
<dbReference type="PIRSF" id="PIRSF034852">
    <property type="entry name" value="UCP034852"/>
    <property type="match status" value="1"/>
</dbReference>
<accession>A0A0M0LK04</accession>
<dbReference type="InterPro" id="IPR008326">
    <property type="entry name" value="PdhI-like"/>
</dbReference>
<proteinExistence type="inferred from homology"/>
<sequence length="98" mass="11648">MKIIVSDEALEWFEKEMDLEDGDQIRFYARYGGSSPFHEGFSLGMNREQSTNPAVELKKNNTLFYIEEDDLWFFDNHDLHILVDETLNEIKYDYTKEA</sequence>
<name>A0A0M0LK04_9BACL</name>
<gene>
    <name evidence="2" type="ORF">AMD00_02200</name>
</gene>
<dbReference type="GeneID" id="301134928"/>
<reference evidence="3" key="1">
    <citation type="submission" date="2015-08" db="EMBL/GenBank/DDBJ databases">
        <title>Fjat-10028 dsm 16317.</title>
        <authorList>
            <person name="Liu B."/>
            <person name="Wang J."/>
            <person name="Zhu Y."/>
            <person name="Liu G."/>
            <person name="Chen Q."/>
            <person name="Chen Z."/>
            <person name="Lan J."/>
            <person name="Che J."/>
            <person name="Ge C."/>
            <person name="Shi H."/>
            <person name="Pan Z."/>
            <person name="Liu X."/>
        </authorList>
    </citation>
    <scope>NUCLEOTIDE SEQUENCE [LARGE SCALE GENOMIC DNA]</scope>
    <source>
        <strain evidence="3">DSM 16317</strain>
    </source>
</reference>
<dbReference type="AlphaFoldDB" id="A0A0M0LK04"/>
<dbReference type="InterPro" id="IPR035903">
    <property type="entry name" value="HesB-like_dom_sf"/>
</dbReference>
<evidence type="ECO:0008006" key="4">
    <source>
        <dbReference type="Google" id="ProtNLM"/>
    </source>
</evidence>
<comment type="caution">
    <text evidence="2">The sequence shown here is derived from an EMBL/GenBank/DDBJ whole genome shotgun (WGS) entry which is preliminary data.</text>
</comment>
<protein>
    <recommendedName>
        <fullName evidence="4">FeS cluster biogenesis domain-containing protein</fullName>
    </recommendedName>
</protein>